<reference evidence="2" key="1">
    <citation type="submission" date="2018-02" db="EMBL/GenBank/DDBJ databases">
        <authorList>
            <person name="Clavel T."/>
            <person name="Strowig T."/>
        </authorList>
    </citation>
    <scope>NUCLEOTIDE SEQUENCE [LARGE SCALE GENOMIC DNA]</scope>
    <source>
        <strain evidence="2">DSM 103720</strain>
    </source>
</reference>
<dbReference type="Proteomes" id="UP000244905">
    <property type="component" value="Unassembled WGS sequence"/>
</dbReference>
<name>A0A2V1IPL9_9BACT</name>
<comment type="caution">
    <text evidence="1">The sequence shown here is derived from an EMBL/GenBank/DDBJ whole genome shotgun (WGS) entry which is preliminary data.</text>
</comment>
<protein>
    <recommendedName>
        <fullName evidence="3">Glycosyltransferase family 2 protein</fullName>
    </recommendedName>
</protein>
<accession>A0A2V1IPL9</accession>
<dbReference type="RefSeq" id="WP_107032351.1">
    <property type="nucleotide sequence ID" value="NZ_CAOLBL010000008.1"/>
</dbReference>
<evidence type="ECO:0008006" key="3">
    <source>
        <dbReference type="Google" id="ProtNLM"/>
    </source>
</evidence>
<dbReference type="GeneID" id="82526211"/>
<evidence type="ECO:0000313" key="1">
    <source>
        <dbReference type="EMBL" id="PWB02142.1"/>
    </source>
</evidence>
<dbReference type="AlphaFoldDB" id="A0A2V1IPL9"/>
<dbReference type="EMBL" id="PUEC01000015">
    <property type="protein sequence ID" value="PWB02142.1"/>
    <property type="molecule type" value="Genomic_DNA"/>
</dbReference>
<proteinExistence type="predicted"/>
<keyword evidence="2" id="KW-1185">Reference proteome</keyword>
<organism evidence="1 2">
    <name type="scientific">Duncaniella muris</name>
    <dbReference type="NCBI Taxonomy" id="2094150"/>
    <lineage>
        <taxon>Bacteria</taxon>
        <taxon>Pseudomonadati</taxon>
        <taxon>Bacteroidota</taxon>
        <taxon>Bacteroidia</taxon>
        <taxon>Bacteroidales</taxon>
        <taxon>Muribaculaceae</taxon>
        <taxon>Duncaniella</taxon>
    </lineage>
</organism>
<evidence type="ECO:0000313" key="2">
    <source>
        <dbReference type="Proteomes" id="UP000244905"/>
    </source>
</evidence>
<gene>
    <name evidence="1" type="ORF">C5O23_07620</name>
</gene>
<sequence>MTSFFGKLKGLLLSYPDKEYIDWQMSGLKQSVKENHIAPLLIQNLLYRSDPGVTSERCCGEELVVSLSTFGQRIHGVALTVESIMEQTVRPNRIVLYLGHEFEGPGRIPGSLRLLERRGLEIRFVRDIGPYTKLLPALRDFPGATVITVDDDILYDFDFVSTLVNGHLVCPGAVVAPRCRVMEVAADGGLRLPFVDWGLAENGCEPSMWLQPEGVRGVLYPPESLDGRVFDEEVFMALCPTTDDFWFKAMSLLRGTPVTKCYGGGNRASLVNSRSDVSRTLHEVNSGSDGYDCQWRALFKYFDLGRFLG</sequence>